<dbReference type="EMBL" id="CM045761">
    <property type="protein sequence ID" value="KAI8014161.1"/>
    <property type="molecule type" value="Genomic_DNA"/>
</dbReference>
<dbReference type="Proteomes" id="UP001060215">
    <property type="component" value="Chromosome 4"/>
</dbReference>
<accession>A0ACC0HLZ5</accession>
<reference evidence="1 2" key="1">
    <citation type="journal article" date="2022" name="Plant J.">
        <title>Chromosome-level genome of Camellia lanceoleosa provides a valuable resource for understanding genome evolution and self-incompatibility.</title>
        <authorList>
            <person name="Gong W."/>
            <person name="Xiao S."/>
            <person name="Wang L."/>
            <person name="Liao Z."/>
            <person name="Chang Y."/>
            <person name="Mo W."/>
            <person name="Hu G."/>
            <person name="Li W."/>
            <person name="Zhao G."/>
            <person name="Zhu H."/>
            <person name="Hu X."/>
            <person name="Ji K."/>
            <person name="Xiang X."/>
            <person name="Song Q."/>
            <person name="Yuan D."/>
            <person name="Jin S."/>
            <person name="Zhang L."/>
        </authorList>
    </citation>
    <scope>NUCLEOTIDE SEQUENCE [LARGE SCALE GENOMIC DNA]</scope>
    <source>
        <strain evidence="1">SQ_2022a</strain>
    </source>
</reference>
<protein>
    <submittedName>
        <fullName evidence="1">Uncharacterized protein</fullName>
    </submittedName>
</protein>
<sequence length="40" mass="4715">MRSSLCKSFNRRACSLFAPPYFPKDRSCRVMMVLNPFLML</sequence>
<name>A0ACC0HLZ5_9ERIC</name>
<comment type="caution">
    <text evidence="1">The sequence shown here is derived from an EMBL/GenBank/DDBJ whole genome shotgun (WGS) entry which is preliminary data.</text>
</comment>
<keyword evidence="2" id="KW-1185">Reference proteome</keyword>
<organism evidence="1 2">
    <name type="scientific">Camellia lanceoleosa</name>
    <dbReference type="NCBI Taxonomy" id="1840588"/>
    <lineage>
        <taxon>Eukaryota</taxon>
        <taxon>Viridiplantae</taxon>
        <taxon>Streptophyta</taxon>
        <taxon>Embryophyta</taxon>
        <taxon>Tracheophyta</taxon>
        <taxon>Spermatophyta</taxon>
        <taxon>Magnoliopsida</taxon>
        <taxon>eudicotyledons</taxon>
        <taxon>Gunneridae</taxon>
        <taxon>Pentapetalae</taxon>
        <taxon>asterids</taxon>
        <taxon>Ericales</taxon>
        <taxon>Theaceae</taxon>
        <taxon>Camellia</taxon>
    </lineage>
</organism>
<proteinExistence type="predicted"/>
<evidence type="ECO:0000313" key="2">
    <source>
        <dbReference type="Proteomes" id="UP001060215"/>
    </source>
</evidence>
<evidence type="ECO:0000313" key="1">
    <source>
        <dbReference type="EMBL" id="KAI8014161.1"/>
    </source>
</evidence>
<gene>
    <name evidence="1" type="ORF">LOK49_LG05G00028</name>
</gene>